<dbReference type="PANTHER" id="PTHR38097">
    <property type="match status" value="1"/>
</dbReference>
<dbReference type="GO" id="GO:0000976">
    <property type="term" value="F:transcription cis-regulatory region binding"/>
    <property type="evidence" value="ECO:0007669"/>
    <property type="project" value="TreeGrafter"/>
</dbReference>
<feature type="coiled-coil region" evidence="5">
    <location>
        <begin position="14"/>
        <end position="49"/>
    </location>
</feature>
<dbReference type="Proteomes" id="UP001139516">
    <property type="component" value="Unassembled WGS sequence"/>
</dbReference>
<feature type="compositionally biased region" description="Basic and acidic residues" evidence="6">
    <location>
        <begin position="110"/>
        <end position="122"/>
    </location>
</feature>
<reference evidence="8" key="1">
    <citation type="submission" date="2022-04" db="EMBL/GenBank/DDBJ databases">
        <title>Roseomonas acroporae sp. nov., isolated from coral Acropora digitifera.</title>
        <authorList>
            <person name="Sun H."/>
        </authorList>
    </citation>
    <scope>NUCLEOTIDE SEQUENCE</scope>
    <source>
        <strain evidence="8">NAR14</strain>
    </source>
</reference>
<dbReference type="RefSeq" id="WP_248668876.1">
    <property type="nucleotide sequence ID" value="NZ_JALPRX010000095.1"/>
</dbReference>
<dbReference type="GO" id="GO:0003680">
    <property type="term" value="F:minor groove of adenine-thymine-rich DNA binding"/>
    <property type="evidence" value="ECO:0007669"/>
    <property type="project" value="TreeGrafter"/>
</dbReference>
<proteinExistence type="inferred from homology"/>
<feature type="compositionally biased region" description="Basic and acidic residues" evidence="6">
    <location>
        <begin position="77"/>
        <end position="87"/>
    </location>
</feature>
<dbReference type="PANTHER" id="PTHR38097:SF2">
    <property type="entry name" value="DNA-BINDING PROTEIN STPA"/>
    <property type="match status" value="1"/>
</dbReference>
<dbReference type="SMART" id="SM00528">
    <property type="entry name" value="HNS"/>
    <property type="match status" value="1"/>
</dbReference>
<evidence type="ECO:0000313" key="8">
    <source>
        <dbReference type="EMBL" id="MCK8786762.1"/>
    </source>
</evidence>
<dbReference type="InterPro" id="IPR037150">
    <property type="entry name" value="H-NS_C_dom_sf"/>
</dbReference>
<evidence type="ECO:0000256" key="3">
    <source>
        <dbReference type="ARBA" id="ARBA00022490"/>
    </source>
</evidence>
<sequence length="122" mass="13488">MATKQTIDLDSMTAEELRALITAAEAKFAEKREDALQALKTEMEERAKQLGLSVGDLFGYAPPESHDSARGGRKPRKDAGKTIEPKYRGPNGEEWTGRGRKPKWLMAAEADGKDPEQFRIAA</sequence>
<comment type="similarity">
    <text evidence="2">Belongs to the histone-like protein H-NS family.</text>
</comment>
<dbReference type="Gene3D" id="4.10.430.10">
    <property type="entry name" value="Histone-like protein H-NS, C-terminal domain"/>
    <property type="match status" value="1"/>
</dbReference>
<dbReference type="AlphaFoldDB" id="A0A9X2BVJ5"/>
<keyword evidence="5" id="KW-0175">Coiled coil</keyword>
<keyword evidence="3" id="KW-0963">Cytoplasm</keyword>
<dbReference type="SUPFAM" id="SSF81273">
    <property type="entry name" value="H-NS histone-like proteins"/>
    <property type="match status" value="1"/>
</dbReference>
<dbReference type="InterPro" id="IPR027444">
    <property type="entry name" value="H-NS_C_dom"/>
</dbReference>
<dbReference type="Pfam" id="PF00816">
    <property type="entry name" value="Histone_HNS"/>
    <property type="match status" value="1"/>
</dbReference>
<evidence type="ECO:0000313" key="9">
    <source>
        <dbReference type="Proteomes" id="UP001139516"/>
    </source>
</evidence>
<dbReference type="GO" id="GO:0009295">
    <property type="term" value="C:nucleoid"/>
    <property type="evidence" value="ECO:0007669"/>
    <property type="project" value="UniProtKB-SubCell"/>
</dbReference>
<feature type="region of interest" description="Disordered" evidence="6">
    <location>
        <begin position="57"/>
        <end position="122"/>
    </location>
</feature>
<keyword evidence="4" id="KW-0238">DNA-binding</keyword>
<evidence type="ECO:0000259" key="7">
    <source>
        <dbReference type="SMART" id="SM00528"/>
    </source>
</evidence>
<evidence type="ECO:0000256" key="2">
    <source>
        <dbReference type="ARBA" id="ARBA00010610"/>
    </source>
</evidence>
<dbReference type="EMBL" id="JALPRX010000095">
    <property type="protein sequence ID" value="MCK8786762.1"/>
    <property type="molecule type" value="Genomic_DNA"/>
</dbReference>
<dbReference type="GO" id="GO:0003681">
    <property type="term" value="F:bent DNA binding"/>
    <property type="evidence" value="ECO:0007669"/>
    <property type="project" value="TreeGrafter"/>
</dbReference>
<name>A0A9X2BVJ5_9PROT</name>
<organism evidence="8 9">
    <name type="scientific">Roseomonas acroporae</name>
    <dbReference type="NCBI Taxonomy" id="2937791"/>
    <lineage>
        <taxon>Bacteria</taxon>
        <taxon>Pseudomonadati</taxon>
        <taxon>Pseudomonadota</taxon>
        <taxon>Alphaproteobacteria</taxon>
        <taxon>Acetobacterales</taxon>
        <taxon>Roseomonadaceae</taxon>
        <taxon>Roseomonas</taxon>
    </lineage>
</organism>
<evidence type="ECO:0000256" key="6">
    <source>
        <dbReference type="SAM" id="MobiDB-lite"/>
    </source>
</evidence>
<dbReference type="GO" id="GO:0032993">
    <property type="term" value="C:protein-DNA complex"/>
    <property type="evidence" value="ECO:0007669"/>
    <property type="project" value="TreeGrafter"/>
</dbReference>
<dbReference type="GO" id="GO:0001217">
    <property type="term" value="F:DNA-binding transcription repressor activity"/>
    <property type="evidence" value="ECO:0007669"/>
    <property type="project" value="TreeGrafter"/>
</dbReference>
<evidence type="ECO:0000256" key="5">
    <source>
        <dbReference type="SAM" id="Coils"/>
    </source>
</evidence>
<accession>A0A9X2BVJ5</accession>
<evidence type="ECO:0000256" key="1">
    <source>
        <dbReference type="ARBA" id="ARBA00004453"/>
    </source>
</evidence>
<keyword evidence="9" id="KW-1185">Reference proteome</keyword>
<evidence type="ECO:0000256" key="4">
    <source>
        <dbReference type="ARBA" id="ARBA00023125"/>
    </source>
</evidence>
<dbReference type="GO" id="GO:0005829">
    <property type="term" value="C:cytosol"/>
    <property type="evidence" value="ECO:0007669"/>
    <property type="project" value="TreeGrafter"/>
</dbReference>
<feature type="domain" description="DNA-binding protein H-NS-like C-terminal" evidence="7">
    <location>
        <begin position="77"/>
        <end position="120"/>
    </location>
</feature>
<protein>
    <submittedName>
        <fullName evidence="8">H-NS histone family protein</fullName>
    </submittedName>
</protein>
<gene>
    <name evidence="8" type="ORF">M0638_20530</name>
</gene>
<comment type="caution">
    <text evidence="8">The sequence shown here is derived from an EMBL/GenBank/DDBJ whole genome shotgun (WGS) entry which is preliminary data.</text>
</comment>
<comment type="subcellular location">
    <subcellularLocation>
        <location evidence="1">Cytoplasm</location>
        <location evidence="1">Nucleoid</location>
    </subcellularLocation>
</comment>